<dbReference type="Proteomes" id="UP000194218">
    <property type="component" value="Chromosome"/>
</dbReference>
<accession>A0A1W7CWT2</accession>
<protein>
    <submittedName>
        <fullName evidence="1">Uncharacterized protein</fullName>
    </submittedName>
</protein>
<dbReference type="EMBL" id="CP021121">
    <property type="protein sequence ID" value="ARQ69196.1"/>
    <property type="molecule type" value="Genomic_DNA"/>
</dbReference>
<reference evidence="1 2" key="1">
    <citation type="submission" date="2017-05" db="EMBL/GenBank/DDBJ databases">
        <title>Complete genome sequence of Streptomyces sp. SCSIO 03032 revealed the diverse biosynthetic pathways for its bioactive secondary metabolites.</title>
        <authorList>
            <person name="Ma L."/>
            <person name="Zhu Y."/>
            <person name="Zhang W."/>
            <person name="Zhang G."/>
            <person name="Tian X."/>
            <person name="Zhang S."/>
            <person name="Zhang C."/>
        </authorList>
    </citation>
    <scope>NUCLEOTIDE SEQUENCE [LARGE SCALE GENOMIC DNA]</scope>
    <source>
        <strain evidence="1 2">SCSIO 03032</strain>
    </source>
</reference>
<name>A0A1W7CWT2_9ACTN</name>
<organism evidence="1 2">
    <name type="scientific">Streptomyces marincola</name>
    <dbReference type="NCBI Taxonomy" id="2878388"/>
    <lineage>
        <taxon>Bacteria</taxon>
        <taxon>Bacillati</taxon>
        <taxon>Actinomycetota</taxon>
        <taxon>Actinomycetes</taxon>
        <taxon>Kitasatosporales</taxon>
        <taxon>Streptomycetaceae</taxon>
        <taxon>Streptomyces</taxon>
    </lineage>
</organism>
<dbReference type="KEGG" id="smao:CAG99_10270"/>
<keyword evidence="2" id="KW-1185">Reference proteome</keyword>
<sequence length="102" mass="11178">MLTVIWPPGQVERAGRFLVALAAEPDTEVEVTFPEASDLLDVYRQRYAFHGESAKHYGWCEFLSALEVEDGAVGLLSVRAAGMSAIVLVDKQLECVLAALLR</sequence>
<gene>
    <name evidence="1" type="ORF">CAG99_10270</name>
</gene>
<proteinExistence type="predicted"/>
<evidence type="ECO:0000313" key="2">
    <source>
        <dbReference type="Proteomes" id="UP000194218"/>
    </source>
</evidence>
<dbReference type="AlphaFoldDB" id="A0A1W7CWT2"/>
<evidence type="ECO:0000313" key="1">
    <source>
        <dbReference type="EMBL" id="ARQ69196.1"/>
    </source>
</evidence>